<protein>
    <recommendedName>
        <fullName evidence="4">DUF4260 domain-containing protein</fullName>
    </recommendedName>
</protein>
<dbReference type="Pfam" id="PF14079">
    <property type="entry name" value="DUF4260"/>
    <property type="match status" value="1"/>
</dbReference>
<feature type="transmembrane region" description="Helical" evidence="1">
    <location>
        <begin position="32"/>
        <end position="51"/>
    </location>
</feature>
<reference evidence="2 3" key="1">
    <citation type="submission" date="2017-09" db="EMBL/GenBank/DDBJ databases">
        <title>Depth-based differentiation of microbial function through sediment-hosted aquifers and enrichment of novel symbionts in the deep terrestrial subsurface.</title>
        <authorList>
            <person name="Probst A.J."/>
            <person name="Ladd B."/>
            <person name="Jarett J.K."/>
            <person name="Geller-Mcgrath D.E."/>
            <person name="Sieber C.M."/>
            <person name="Emerson J.B."/>
            <person name="Anantharaman K."/>
            <person name="Thomas B.C."/>
            <person name="Malmstrom R."/>
            <person name="Stieglmeier M."/>
            <person name="Klingl A."/>
            <person name="Woyke T."/>
            <person name="Ryan C.M."/>
            <person name="Banfield J.F."/>
        </authorList>
    </citation>
    <scope>NUCLEOTIDE SEQUENCE [LARGE SCALE GENOMIC DNA]</scope>
    <source>
        <strain evidence="2">CG10_big_fil_rev_8_21_14_0_10_42_12</strain>
    </source>
</reference>
<evidence type="ECO:0000313" key="2">
    <source>
        <dbReference type="EMBL" id="PIR37923.1"/>
    </source>
</evidence>
<dbReference type="AlphaFoldDB" id="A0A2H0QUH0"/>
<dbReference type="EMBL" id="PCXL01000013">
    <property type="protein sequence ID" value="PIR37923.1"/>
    <property type="molecule type" value="Genomic_DNA"/>
</dbReference>
<proteinExistence type="predicted"/>
<sequence>MGNKLPKILLHIEGLTLLLSSSFAYFYFEGSIWMYIILLLAPDIGILGYATKNNKIGSYIYNVFHTYSIPTTLGGFTLFFGPQMIFFISLIWIAHIGMDRLFGFGLKYETHFKNTHLQRL</sequence>
<evidence type="ECO:0008006" key="4">
    <source>
        <dbReference type="Google" id="ProtNLM"/>
    </source>
</evidence>
<feature type="transmembrane region" description="Helical" evidence="1">
    <location>
        <begin position="7"/>
        <end position="26"/>
    </location>
</feature>
<dbReference type="InterPro" id="IPR025356">
    <property type="entry name" value="DUF4260"/>
</dbReference>
<organism evidence="2 3">
    <name type="scientific">Candidatus Zambryskibacteria bacterium CG10_big_fil_rev_8_21_14_0_10_42_12</name>
    <dbReference type="NCBI Taxonomy" id="1975115"/>
    <lineage>
        <taxon>Bacteria</taxon>
        <taxon>Candidatus Zambryskiibacteriota</taxon>
    </lineage>
</organism>
<comment type="caution">
    <text evidence="2">The sequence shown here is derived from an EMBL/GenBank/DDBJ whole genome shotgun (WGS) entry which is preliminary data.</text>
</comment>
<evidence type="ECO:0000256" key="1">
    <source>
        <dbReference type="SAM" id="Phobius"/>
    </source>
</evidence>
<keyword evidence="1" id="KW-1133">Transmembrane helix</keyword>
<keyword evidence="1" id="KW-0812">Transmembrane</keyword>
<gene>
    <name evidence="2" type="ORF">COV34_02435</name>
</gene>
<keyword evidence="1" id="KW-0472">Membrane</keyword>
<evidence type="ECO:0000313" key="3">
    <source>
        <dbReference type="Proteomes" id="UP000231333"/>
    </source>
</evidence>
<feature type="transmembrane region" description="Helical" evidence="1">
    <location>
        <begin position="72"/>
        <end position="94"/>
    </location>
</feature>
<dbReference type="Proteomes" id="UP000231333">
    <property type="component" value="Unassembled WGS sequence"/>
</dbReference>
<accession>A0A2H0QUH0</accession>
<name>A0A2H0QUH0_9BACT</name>